<evidence type="ECO:0000256" key="2">
    <source>
        <dbReference type="ARBA" id="ARBA00023125"/>
    </source>
</evidence>
<dbReference type="Gene3D" id="1.10.10.60">
    <property type="entry name" value="Homeodomain-like"/>
    <property type="match status" value="1"/>
</dbReference>
<evidence type="ECO:0000259" key="5">
    <source>
        <dbReference type="PROSITE" id="PS50977"/>
    </source>
</evidence>
<keyword evidence="2 4" id="KW-0238">DNA-binding</keyword>
<sequence length="215" mass="23759">MENSMIPQHQSKGKPRTFDREAVLKKALGVFWKRGYEPASIAELCEAMEVNPPSVYAAFGNKAQLFMEAVNHYENVYWNDAWERLEDEPDVRKAMAGFFRDAAVILTSQDAPCGCMVVLGAANVSKDSQDVNDALKALREEGKECFLVRLKRGVADGEFSEGVDIDTLASTLNTMFHGMSIQARDGVSHEELERVAAVAMTLIPPAPARPKRHSA</sequence>
<dbReference type="InterPro" id="IPR036271">
    <property type="entry name" value="Tet_transcr_reg_TetR-rel_C_sf"/>
</dbReference>
<keyword evidence="1" id="KW-0805">Transcription regulation</keyword>
<evidence type="ECO:0000313" key="6">
    <source>
        <dbReference type="EMBL" id="NEJ74477.1"/>
    </source>
</evidence>
<dbReference type="InterPro" id="IPR009057">
    <property type="entry name" value="Homeodomain-like_sf"/>
</dbReference>
<dbReference type="PANTHER" id="PTHR47506">
    <property type="entry name" value="TRANSCRIPTIONAL REGULATORY PROTEIN"/>
    <property type="match status" value="1"/>
</dbReference>
<dbReference type="Pfam" id="PF00440">
    <property type="entry name" value="TetR_N"/>
    <property type="match status" value="1"/>
</dbReference>
<evidence type="ECO:0000313" key="7">
    <source>
        <dbReference type="Proteomes" id="UP000471753"/>
    </source>
</evidence>
<dbReference type="GO" id="GO:0003677">
    <property type="term" value="F:DNA binding"/>
    <property type="evidence" value="ECO:0007669"/>
    <property type="project" value="UniProtKB-UniRule"/>
</dbReference>
<dbReference type="Proteomes" id="UP000471753">
    <property type="component" value="Unassembled WGS sequence"/>
</dbReference>
<dbReference type="SUPFAM" id="SSF46689">
    <property type="entry name" value="Homeodomain-like"/>
    <property type="match status" value="1"/>
</dbReference>
<dbReference type="AlphaFoldDB" id="A0A7K3ULA7"/>
<protein>
    <submittedName>
        <fullName evidence="6">TetR family transcriptional regulator</fullName>
    </submittedName>
</protein>
<feature type="DNA-binding region" description="H-T-H motif" evidence="4">
    <location>
        <begin position="40"/>
        <end position="59"/>
    </location>
</feature>
<reference evidence="6 7" key="1">
    <citation type="submission" date="2019-12" db="EMBL/GenBank/DDBJ databases">
        <title>Rhizobium genotypes associated with high levels of biological nitrogen fixation by grain legumes in a temperate-maritime cropping system.</title>
        <authorList>
            <person name="Maluk M."/>
            <person name="Francesc Ferrando Molina F."/>
            <person name="Lopez Del Egido L."/>
            <person name="Lafos M."/>
            <person name="Langarica-Fuentes A."/>
            <person name="Gebre Yohannes G."/>
            <person name="Young M.W."/>
            <person name="Martin P."/>
            <person name="Gantlett R."/>
            <person name="Kenicer G."/>
            <person name="Hawes C."/>
            <person name="Begg G.S."/>
            <person name="Quilliam R.S."/>
            <person name="Squire G.R."/>
            <person name="Poole P.S."/>
            <person name="Young P.W."/>
            <person name="Iannetta P.M."/>
            <person name="James E.K."/>
        </authorList>
    </citation>
    <scope>NUCLEOTIDE SEQUENCE [LARGE SCALE GENOMIC DNA]</scope>
    <source>
        <strain evidence="6 7">JHI366</strain>
    </source>
</reference>
<keyword evidence="3" id="KW-0804">Transcription</keyword>
<dbReference type="InterPro" id="IPR001647">
    <property type="entry name" value="HTH_TetR"/>
</dbReference>
<evidence type="ECO:0000256" key="3">
    <source>
        <dbReference type="ARBA" id="ARBA00023163"/>
    </source>
</evidence>
<evidence type="ECO:0000256" key="4">
    <source>
        <dbReference type="PROSITE-ProRule" id="PRU00335"/>
    </source>
</evidence>
<dbReference type="InterPro" id="IPR011075">
    <property type="entry name" value="TetR_C"/>
</dbReference>
<feature type="domain" description="HTH tetR-type" evidence="5">
    <location>
        <begin position="17"/>
        <end position="77"/>
    </location>
</feature>
<evidence type="ECO:0000256" key="1">
    <source>
        <dbReference type="ARBA" id="ARBA00023015"/>
    </source>
</evidence>
<dbReference type="SUPFAM" id="SSF48498">
    <property type="entry name" value="Tetracyclin repressor-like, C-terminal domain"/>
    <property type="match status" value="1"/>
</dbReference>
<dbReference type="PANTHER" id="PTHR47506:SF1">
    <property type="entry name" value="HTH-TYPE TRANSCRIPTIONAL REGULATOR YJDC"/>
    <property type="match status" value="1"/>
</dbReference>
<organism evidence="6 7">
    <name type="scientific">Rhizobium phaseoli</name>
    <dbReference type="NCBI Taxonomy" id="396"/>
    <lineage>
        <taxon>Bacteria</taxon>
        <taxon>Pseudomonadati</taxon>
        <taxon>Pseudomonadota</taxon>
        <taxon>Alphaproteobacteria</taxon>
        <taxon>Hyphomicrobiales</taxon>
        <taxon>Rhizobiaceae</taxon>
        <taxon>Rhizobium/Agrobacterium group</taxon>
        <taxon>Rhizobium</taxon>
    </lineage>
</organism>
<name>A0A7K3ULA7_9HYPH</name>
<comment type="caution">
    <text evidence="6">The sequence shown here is derived from an EMBL/GenBank/DDBJ whole genome shotgun (WGS) entry which is preliminary data.</text>
</comment>
<accession>A0A7K3ULA7</accession>
<dbReference type="PROSITE" id="PS01081">
    <property type="entry name" value="HTH_TETR_1"/>
    <property type="match status" value="1"/>
</dbReference>
<gene>
    <name evidence="6" type="ORF">GR197_28775</name>
</gene>
<dbReference type="Pfam" id="PF16925">
    <property type="entry name" value="TetR_C_13"/>
    <property type="match status" value="1"/>
</dbReference>
<dbReference type="Gene3D" id="1.10.357.10">
    <property type="entry name" value="Tetracycline Repressor, domain 2"/>
    <property type="match status" value="1"/>
</dbReference>
<dbReference type="PROSITE" id="PS50977">
    <property type="entry name" value="HTH_TETR_2"/>
    <property type="match status" value="1"/>
</dbReference>
<dbReference type="InterPro" id="IPR023772">
    <property type="entry name" value="DNA-bd_HTH_TetR-type_CS"/>
</dbReference>
<proteinExistence type="predicted"/>
<dbReference type="EMBL" id="WUFT01000027">
    <property type="protein sequence ID" value="NEJ74477.1"/>
    <property type="molecule type" value="Genomic_DNA"/>
</dbReference>